<name>A0A7Y9USW3_9ACTN</name>
<reference evidence="1 2" key="1">
    <citation type="submission" date="2020-07" db="EMBL/GenBank/DDBJ databases">
        <title>Sequencing the genomes of 1000 actinobacteria strains.</title>
        <authorList>
            <person name="Klenk H.-P."/>
        </authorList>
    </citation>
    <scope>NUCLEOTIDE SEQUENCE [LARGE SCALE GENOMIC DNA]</scope>
    <source>
        <strain evidence="1 2">DSM 24552</strain>
    </source>
</reference>
<dbReference type="EMBL" id="JACCAC010000001">
    <property type="protein sequence ID" value="NYG56654.1"/>
    <property type="molecule type" value="Genomic_DNA"/>
</dbReference>
<evidence type="ECO:0000313" key="1">
    <source>
        <dbReference type="EMBL" id="NYG56654.1"/>
    </source>
</evidence>
<keyword evidence="2" id="KW-1185">Reference proteome</keyword>
<dbReference type="AlphaFoldDB" id="A0A7Y9USW3"/>
<sequence length="159" mass="17874">MSAEHTRVVEVASVVAAEPERVWARVVTPEGIADELAPWLGMGMPPGARGRTVDTVPVGVPLGRAWLRLLRVLPVEHDAMTLVEVVPGRSFREESTMLTLRRWGHERTVEPAGLGTTRVVDRLTVEPRWLLRPATPVVLRLVRALFEHRHRRLARFFAS</sequence>
<dbReference type="InterPro" id="IPR023393">
    <property type="entry name" value="START-like_dom_sf"/>
</dbReference>
<dbReference type="RefSeq" id="WP_218848839.1">
    <property type="nucleotide sequence ID" value="NZ_JACCAC010000001.1"/>
</dbReference>
<gene>
    <name evidence="1" type="ORF">BJ989_002958</name>
</gene>
<comment type="caution">
    <text evidence="1">The sequence shown here is derived from an EMBL/GenBank/DDBJ whole genome shotgun (WGS) entry which is preliminary data.</text>
</comment>
<proteinExistence type="predicted"/>
<protein>
    <recommendedName>
        <fullName evidence="3">Polyketide cyclase / dehydrase and lipid transport</fullName>
    </recommendedName>
</protein>
<dbReference type="Gene3D" id="3.30.530.20">
    <property type="match status" value="1"/>
</dbReference>
<dbReference type="Proteomes" id="UP000544110">
    <property type="component" value="Unassembled WGS sequence"/>
</dbReference>
<evidence type="ECO:0008006" key="3">
    <source>
        <dbReference type="Google" id="ProtNLM"/>
    </source>
</evidence>
<dbReference type="SUPFAM" id="SSF55961">
    <property type="entry name" value="Bet v1-like"/>
    <property type="match status" value="1"/>
</dbReference>
<accession>A0A7Y9USW3</accession>
<evidence type="ECO:0000313" key="2">
    <source>
        <dbReference type="Proteomes" id="UP000544110"/>
    </source>
</evidence>
<organism evidence="1 2">
    <name type="scientific">Nocardioides perillae</name>
    <dbReference type="NCBI Taxonomy" id="1119534"/>
    <lineage>
        <taxon>Bacteria</taxon>
        <taxon>Bacillati</taxon>
        <taxon>Actinomycetota</taxon>
        <taxon>Actinomycetes</taxon>
        <taxon>Propionibacteriales</taxon>
        <taxon>Nocardioidaceae</taxon>
        <taxon>Nocardioides</taxon>
    </lineage>
</organism>